<proteinExistence type="predicted"/>
<dbReference type="Gene3D" id="1.20.1550.10">
    <property type="entry name" value="DsbB-like"/>
    <property type="match status" value="1"/>
</dbReference>
<evidence type="ECO:0000313" key="7">
    <source>
        <dbReference type="EMBL" id="MBB5270831.1"/>
    </source>
</evidence>
<dbReference type="InterPro" id="IPR003752">
    <property type="entry name" value="DiS_bond_form_DsbB/BdbC"/>
</dbReference>
<keyword evidence="3 6" id="KW-0812">Transmembrane</keyword>
<dbReference type="RefSeq" id="WP_183964574.1">
    <property type="nucleotide sequence ID" value="NZ_BAABEW010000010.1"/>
</dbReference>
<accession>A0A7W8HG38</accession>
<evidence type="ECO:0000256" key="6">
    <source>
        <dbReference type="SAM" id="Phobius"/>
    </source>
</evidence>
<evidence type="ECO:0000256" key="3">
    <source>
        <dbReference type="ARBA" id="ARBA00022692"/>
    </source>
</evidence>
<reference evidence="7 8" key="1">
    <citation type="submission" date="2020-08" db="EMBL/GenBank/DDBJ databases">
        <title>Genomic Encyclopedia of Type Strains, Phase IV (KMG-IV): sequencing the most valuable type-strain genomes for metagenomic binning, comparative biology and taxonomic classification.</title>
        <authorList>
            <person name="Goeker M."/>
        </authorList>
    </citation>
    <scope>NUCLEOTIDE SEQUENCE [LARGE SCALE GENOMIC DNA]</scope>
    <source>
        <strain evidence="7 8">DSM 29781</strain>
    </source>
</reference>
<name>A0A7W8HG38_9BURK</name>
<gene>
    <name evidence="7" type="ORF">HNQ70_000835</name>
</gene>
<evidence type="ECO:0000256" key="1">
    <source>
        <dbReference type="ARBA" id="ARBA00004651"/>
    </source>
</evidence>
<dbReference type="Pfam" id="PF02600">
    <property type="entry name" value="DsbB"/>
    <property type="match status" value="1"/>
</dbReference>
<dbReference type="Proteomes" id="UP000532440">
    <property type="component" value="Unassembled WGS sequence"/>
</dbReference>
<dbReference type="PANTHER" id="PTHR36570:SF3">
    <property type="entry name" value="DISULFIDE BOND FORMATION PROTEIN B"/>
    <property type="match status" value="1"/>
</dbReference>
<dbReference type="GO" id="GO:0005886">
    <property type="term" value="C:plasma membrane"/>
    <property type="evidence" value="ECO:0007669"/>
    <property type="project" value="UniProtKB-SubCell"/>
</dbReference>
<feature type="transmembrane region" description="Helical" evidence="6">
    <location>
        <begin position="43"/>
        <end position="63"/>
    </location>
</feature>
<dbReference type="GO" id="GO:0006457">
    <property type="term" value="P:protein folding"/>
    <property type="evidence" value="ECO:0007669"/>
    <property type="project" value="InterPro"/>
</dbReference>
<dbReference type="GO" id="GO:0015035">
    <property type="term" value="F:protein-disulfide reductase activity"/>
    <property type="evidence" value="ECO:0007669"/>
    <property type="project" value="InterPro"/>
</dbReference>
<organism evidence="7 8">
    <name type="scientific">Quisquiliibacterium transsilvanicum</name>
    <dbReference type="NCBI Taxonomy" id="1549638"/>
    <lineage>
        <taxon>Bacteria</taxon>
        <taxon>Pseudomonadati</taxon>
        <taxon>Pseudomonadota</taxon>
        <taxon>Betaproteobacteria</taxon>
        <taxon>Burkholderiales</taxon>
        <taxon>Burkholderiaceae</taxon>
        <taxon>Quisquiliibacterium</taxon>
    </lineage>
</organism>
<dbReference type="InterPro" id="IPR023380">
    <property type="entry name" value="DsbB-like_sf"/>
</dbReference>
<feature type="transmembrane region" description="Helical" evidence="6">
    <location>
        <begin position="140"/>
        <end position="163"/>
    </location>
</feature>
<keyword evidence="4 6" id="KW-1133">Transmembrane helix</keyword>
<protein>
    <submittedName>
        <fullName evidence="7">Disulfide bond formation protein DsbB</fullName>
    </submittedName>
</protein>
<comment type="caution">
    <text evidence="7">The sequence shown here is derived from an EMBL/GenBank/DDBJ whole genome shotgun (WGS) entry which is preliminary data.</text>
</comment>
<evidence type="ECO:0000313" key="8">
    <source>
        <dbReference type="Proteomes" id="UP000532440"/>
    </source>
</evidence>
<comment type="subcellular location">
    <subcellularLocation>
        <location evidence="1">Cell membrane</location>
        <topology evidence="1">Multi-pass membrane protein</topology>
    </subcellularLocation>
</comment>
<dbReference type="InterPro" id="IPR050183">
    <property type="entry name" value="DsbB"/>
</dbReference>
<dbReference type="AlphaFoldDB" id="A0A7W8HG38"/>
<dbReference type="EMBL" id="JACHGB010000002">
    <property type="protein sequence ID" value="MBB5270831.1"/>
    <property type="molecule type" value="Genomic_DNA"/>
</dbReference>
<evidence type="ECO:0000256" key="2">
    <source>
        <dbReference type="ARBA" id="ARBA00022475"/>
    </source>
</evidence>
<evidence type="ECO:0000256" key="4">
    <source>
        <dbReference type="ARBA" id="ARBA00022989"/>
    </source>
</evidence>
<dbReference type="SUPFAM" id="SSF158442">
    <property type="entry name" value="DsbB-like"/>
    <property type="match status" value="1"/>
</dbReference>
<feature type="transmembrane region" description="Helical" evidence="6">
    <location>
        <begin position="70"/>
        <end position="89"/>
    </location>
</feature>
<keyword evidence="8" id="KW-1185">Reference proteome</keyword>
<keyword evidence="2" id="KW-1003">Cell membrane</keyword>
<dbReference type="PANTHER" id="PTHR36570">
    <property type="entry name" value="DISULFIDE BOND FORMATION PROTEIN B"/>
    <property type="match status" value="1"/>
</dbReference>
<sequence length="171" mass="17519">MPDRDQGGAARLLAACACFCAAALALGQVAQHAFDMQPCAWCVLQRLIFLLAGISCALGAWVLRSRAGRLVAALTADLLVSAGLAAALYQHFVASRTDSCALTLADRLVMALSLPELAPSMFLATASCAEANLPLLGIPFALWSAAAFLLLAAALGLALVRLLRGGGQGPG</sequence>
<evidence type="ECO:0000256" key="5">
    <source>
        <dbReference type="ARBA" id="ARBA00023136"/>
    </source>
</evidence>
<keyword evidence="5 6" id="KW-0472">Membrane</keyword>